<proteinExistence type="predicted"/>
<comment type="caution">
    <text evidence="7">The sequence shown here is derived from an EMBL/GenBank/DDBJ whole genome shotgun (WGS) entry which is preliminary data.</text>
</comment>
<dbReference type="InterPro" id="IPR019282">
    <property type="entry name" value="Glycoamylase-like_cons_dom"/>
</dbReference>
<evidence type="ECO:0000256" key="2">
    <source>
        <dbReference type="ARBA" id="ARBA00022679"/>
    </source>
</evidence>
<keyword evidence="3" id="KW-0812">Transmembrane</keyword>
<evidence type="ECO:0000259" key="5">
    <source>
        <dbReference type="Pfam" id="PF10091"/>
    </source>
</evidence>
<reference evidence="7 8" key="1">
    <citation type="journal article" date="2015" name="Genome Announc.">
        <title>Draft Genome Sequence of Clostridium tyrobutyricum Strain DIVETGP, Isolated from Cow's Milk for Grana Padano Production.</title>
        <authorList>
            <person name="Soggiu A."/>
            <person name="Piras C."/>
            <person name="Gaiarsa S."/>
            <person name="Sassera D."/>
            <person name="Roncada P."/>
            <person name="Bendixen E."/>
            <person name="Brasca M."/>
            <person name="Bonizzi L."/>
        </authorList>
    </citation>
    <scope>NUCLEOTIDE SEQUENCE [LARGE SCALE GENOMIC DNA]</scope>
    <source>
        <strain evidence="7 8">DIVETGP</strain>
    </source>
</reference>
<feature type="domain" description="Glycoamylase-like" evidence="5">
    <location>
        <begin position="1343"/>
        <end position="1549"/>
    </location>
</feature>
<evidence type="ECO:0000313" key="7">
    <source>
        <dbReference type="EMBL" id="CDL92026.1"/>
    </source>
</evidence>
<dbReference type="Gene3D" id="1.50.10.140">
    <property type="match status" value="2"/>
</dbReference>
<feature type="domain" description="Glycosyl hydrolase 94 supersandwich" evidence="4">
    <location>
        <begin position="1590"/>
        <end position="1865"/>
    </location>
</feature>
<dbReference type="Gene3D" id="2.60.420.10">
    <property type="entry name" value="Maltose phosphorylase, domain 3"/>
    <property type="match status" value="1"/>
</dbReference>
<dbReference type="RefSeq" id="WP_080629782.1">
    <property type="nucleotide sequence ID" value="NZ_CBXI010000038.1"/>
</dbReference>
<dbReference type="CDD" id="cd11756">
    <property type="entry name" value="GH94N_ChvB_NdvB_1_like"/>
    <property type="match status" value="1"/>
</dbReference>
<dbReference type="SMART" id="SM01068">
    <property type="entry name" value="CBM_X"/>
    <property type="match status" value="2"/>
</dbReference>
<sequence>MLLYISILTTIILILLLIYIILNKFSCDDENIMEDMSTVDQDRENLKIHAHKIASMPSDVKIKNCKRKLIKNLNLCYRNIEEGYNFLNEQFENRKEIVQCARWILDNFYLVQREYKDIRYNMPLEYYKSLPIMKRGYMKGYPRIYYIAVEMLSRTYGKTSEENIEIFINAYQENTLLTIGEIWAFPIMLRIALIQNISVITNNIVCEQKEKNRGEIIANRIIDINSKNKIDQIQNLKDENIKFTPAFTERLIKILRDNFIQNSEVYKWIDGELSKQDGTIDLMTNIDHQNQSNYQISMSNSFNAIRDISTLNWRKNFERLSNVEKILRKDPLEIYENMDFKSRDYYRHCIEKLSKRFSLSEGFIAKKSIECAEEALNQKKNGLNVEEYKMHVGYYIIDKGFECLKNKIKDSGKNYKCSYRNNIVLTIGEYIWSIIAVTVIASAFISYMDIYNPTYNNVWKYIITFILLAVPISEIFISLFNYSINKLVEPKFIPKLEFKSGIPDKYTTMVVIPTILNNVNELKNIIEEIEVYYLANQEKNLYFAILSDFKDSINQHEQDDKLIVDTAIDMIKKLNMRYCGNNDDKFYFFSRYRRYNECEKKWIGWERKRGKIMEFSYLMRGSDSTSYDVMSGDIKKLNKVKYIITLDADTKLPKDTAKVLIGAMAHVLNRPYLINGKVIRGHGLMQPRISVGTLSANKTIYSNIFSGETGIDLYTNAISNVYEDLFDEGIFTGKGIYDIDTFITVLKDKIPENSVLSHDLLEGCYVRGALVTDIELIDGYPAYYNASSKRLHRWVRGDWQLIPWIFKNKGLNKLSIWKIIDNLRRSLISPSIIALIFWSLIVFKNPDKGLSIALITLICPVFFNVSDSVVLPSRGISLSGRVNSFKITAEQFILIFIFIPYKAYLMMDAIFRTLYRMFISKQHLLEWQTAADVELKSGKKFIDYIKSMYSGSTIAVLIEVLAFYNSQVTGFLLLPSCIVWALSPYIAYKISQDKNVRYDELSSEEIGTLREISRRTWAYFEDFITEKSNWLAPDNYQEDPPVGLAYRTSPTNIAMGITSNLVAYDLGYITIGKLQYRLENIVSAMETLDRFNGHFYNWYDIKTKEPLNKYISTVDSGNLVCYICLTEETLCEYLKSPIINKDYINGIEDTIKLANYEINKSVGVKNVYEENMEQLKRNMNIYNLQEILKDLREKSNYILHKYDDFYWSKKVKNTAEDFLEFIDSYVSWINEDFYKNSEDFLEIKAQFYKSLYDIPLQDIPKYMNQLIENLDKKHSEDSSISRFKTCLKSSSNNIDILINKLKQIVKRFKSIEESHDFGILYDKRRQLFSIGYNADKNLQDKSHYDLLASEARQASFIAIAKNQIDKNHWFKLSRSMALASREKLLISWSGTMFEYLMPLIIMKSFPNTLLSETYKNVIKVQMNYARRKGIPWGISESAYYRFDVNSIYQYKAIGVPEIALDRNTANEIVVAPYASIMALQVDIHQTIYNIKRLIDVGAKGIYGFYEAVDYTKKMKLVKCFMVHHQGMSLMSLNNVLKNNIFQNRFHNIPRVKAVELLLQEKVPKSIVYNRTEKNNNKNKVEEIAYNMLEREYTTANTKFPESNIMSNGKYSVMVTNSGSGYSKKGEMTIYRWREDAVCDNTGMFFYIKNINSNEYWSASYEPCRYEGEEYKVKFSENRSEFKRKDGNLKTDMEITVSQEDDAEVRKISVTNNSNHVRQIEITSYLEVTLAPYDADLVHPAFSNLFIQTEFLENPMCLIASRRPRTKNAEKNWLMQTVAIEGIQIGSFEYETSRENFIGRDRDVSNPRAMDSDKQLSMTIGSVIDPVISIRVRVIIEPGKTCRAAYTTAVTNSREGVVKLAEKYRDIATVNRIFELSSSESNMQMQYLGLTSSKINMYQIMASRILFLNELMKKRSEYIKNIQKSQSSLWSYGISGDLPIMTIIIKQEKYISVVRQILGAHEYFCLKGLKVDLVIFNLEESSYTAPVQLQLRELIDSSYLRNKQNEPGGVFVYNSGNMPKEDMNFIKGISRLVIDSENGELFKQIKENIIYKKENNKFLSQNNSEQKSIDFKRENNFNWKVDTKKLYYFNGLGGFSQSGKSYIIVLKDYSNTPAPWINVISNSSFGFHVSESGIAYTWNKNSRENKLTAWTNDAVSDGEAEAIYIKDRETGNIWSISPAPIRDSGEYIIEHGFGYSIFKHYAYDIAGEITMFVDMNESVKLCRLKLKNNSKSMRKLSITYYAKLVMGVSHEKTAQYIFTNFNNKNEYIYSRNPYSEHFGNLICYLKIIGGKDYSYTGNREEFIGRGSGIDNPQCFTKDKLSNTSGAGFDPCLAESSNLDLDPNSEKEVLILFGQEDSLENIDRVIEKYNKMDKWEEEFENCKAFWNNFLETIQIKTPDKSMDIMLNGWLMYQSLACRYWARTAFYQSGGAYGFRDQLQDVMAIGYLNPDITRRHILYSTTRQYLEGDVQHWWHPIVDSGIRTRFSDDLLWLPYVTADYINNTGDYSILKEETNYLEDDPLKQDEDERYNISRISQKKGTVYEHCIKSIERASKFGSHNIPLMGSGDWNDGMSTVGNKGKGESVWLGWFLYSILDKFIPICRHESDNENVEKFSELKEFVRENLEKNAWDGSWYRRAYFDDGTPLGSIENDECRIDCIAQAWAVISKAAKESRAREAMEALNKNLVKKDKGMVLLLTPAFNNSPLEPGYIKGYLPGIRENGGQYTHGAIWSIFAFAELGYNNKAYSIFSMLNPINHSKSYINAETYKLEPYVIAADIYASRNNFGRGGWSWYTGAAGWMYRAGIESILGFKFKNNRGFTIDPCIPENWNEYDIKYKRNGCIYNIKVTKNSNKGIWLDDNIVDDNIIPFLKEGVHKIIVNI</sequence>
<dbReference type="Pfam" id="PF10091">
    <property type="entry name" value="Glycoamylase"/>
    <property type="match status" value="1"/>
</dbReference>
<feature type="transmembrane region" description="Helical" evidence="3">
    <location>
        <begin position="430"/>
        <end position="450"/>
    </location>
</feature>
<dbReference type="OrthoDB" id="9769991at2"/>
<name>W6N6K3_CLOTY</name>
<dbReference type="InterPro" id="IPR008928">
    <property type="entry name" value="6-hairpin_glycosidase_sf"/>
</dbReference>
<dbReference type="CDD" id="cd11753">
    <property type="entry name" value="GH94N_ChvB_NdvB_2_like"/>
    <property type="match status" value="1"/>
</dbReference>
<dbReference type="InterPro" id="IPR037820">
    <property type="entry name" value="GH94N_NdvB"/>
</dbReference>
<keyword evidence="8" id="KW-1185">Reference proteome</keyword>
<dbReference type="GeneID" id="29418254"/>
<dbReference type="Pfam" id="PF17167">
    <property type="entry name" value="Glyco_hydro_94"/>
    <property type="match status" value="1"/>
</dbReference>
<feature type="domain" description="Glycosyl hydrolase 94 supersandwich" evidence="4">
    <location>
        <begin position="2100"/>
        <end position="2369"/>
    </location>
</feature>
<dbReference type="Gene3D" id="1.50.10.10">
    <property type="match status" value="1"/>
</dbReference>
<dbReference type="EC" id="2.4.1.-" evidence="7"/>
<dbReference type="InterPro" id="IPR012341">
    <property type="entry name" value="6hp_glycosidase-like_sf"/>
</dbReference>
<keyword evidence="3" id="KW-0472">Membrane</keyword>
<dbReference type="SUPFAM" id="SSF74650">
    <property type="entry name" value="Galactose mutarotase-like"/>
    <property type="match status" value="2"/>
</dbReference>
<feature type="domain" description="Glycosyl hydrolase 94 catalytic" evidence="6">
    <location>
        <begin position="2383"/>
        <end position="2807"/>
    </location>
</feature>
<dbReference type="Proteomes" id="UP000019482">
    <property type="component" value="Unassembled WGS sequence"/>
</dbReference>
<dbReference type="InterPro" id="IPR033432">
    <property type="entry name" value="GH94_catalytic"/>
</dbReference>
<keyword evidence="2 7" id="KW-0808">Transferase</keyword>
<dbReference type="PANTHER" id="PTHR37469:SF2">
    <property type="entry name" value="CELLOBIONIC ACID PHOSPHORYLASE"/>
    <property type="match status" value="1"/>
</dbReference>
<evidence type="ECO:0000313" key="8">
    <source>
        <dbReference type="Proteomes" id="UP000019482"/>
    </source>
</evidence>
<dbReference type="Gene3D" id="2.70.98.40">
    <property type="entry name" value="Glycoside hydrolase, family 65, N-terminal domain"/>
    <property type="match status" value="2"/>
</dbReference>
<evidence type="ECO:0000259" key="4">
    <source>
        <dbReference type="Pfam" id="PF06165"/>
    </source>
</evidence>
<dbReference type="InterPro" id="IPR011013">
    <property type="entry name" value="Gal_mutarotase_sf_dom"/>
</dbReference>
<dbReference type="InterPro" id="IPR010383">
    <property type="entry name" value="Glyco_hydrolase_94_b-supersand"/>
</dbReference>
<dbReference type="GO" id="GO:0005975">
    <property type="term" value="P:carbohydrate metabolic process"/>
    <property type="evidence" value="ECO:0007669"/>
    <property type="project" value="InterPro"/>
</dbReference>
<keyword evidence="3" id="KW-1133">Transmembrane helix</keyword>
<dbReference type="PANTHER" id="PTHR37469">
    <property type="entry name" value="CELLOBIONIC ACID PHOSPHORYLASE-RELATED"/>
    <property type="match status" value="1"/>
</dbReference>
<evidence type="ECO:0000256" key="1">
    <source>
        <dbReference type="ARBA" id="ARBA00022676"/>
    </source>
</evidence>
<dbReference type="SUPFAM" id="SSF48208">
    <property type="entry name" value="Six-hairpin glycosidases"/>
    <property type="match status" value="1"/>
</dbReference>
<protein>
    <submittedName>
        <fullName evidence="7">Cyclic beta-1,2-glucan synthase</fullName>
        <ecNumber evidence="7">2.4.1.-</ecNumber>
    </submittedName>
</protein>
<dbReference type="InterPro" id="IPR037824">
    <property type="entry name" value="GH94N_2_NdvB"/>
</dbReference>
<evidence type="ECO:0000259" key="6">
    <source>
        <dbReference type="Pfam" id="PF17167"/>
    </source>
</evidence>
<feature type="transmembrane region" description="Helical" evidence="3">
    <location>
        <begin position="850"/>
        <end position="871"/>
    </location>
</feature>
<organism evidence="7 8">
    <name type="scientific">Clostridium tyrobutyricum DIVETGP</name>
    <dbReference type="NCBI Taxonomy" id="1408889"/>
    <lineage>
        <taxon>Bacteria</taxon>
        <taxon>Bacillati</taxon>
        <taxon>Bacillota</taxon>
        <taxon>Clostridia</taxon>
        <taxon>Eubacteriales</taxon>
        <taxon>Clostridiaceae</taxon>
        <taxon>Clostridium</taxon>
    </lineage>
</organism>
<dbReference type="EMBL" id="CBXI010000038">
    <property type="protein sequence ID" value="CDL92026.1"/>
    <property type="molecule type" value="Genomic_DNA"/>
</dbReference>
<dbReference type="InterPro" id="IPR052047">
    <property type="entry name" value="GH94_Enzymes"/>
</dbReference>
<dbReference type="InterPro" id="IPR037018">
    <property type="entry name" value="GH65_N"/>
</dbReference>
<dbReference type="GO" id="GO:0016757">
    <property type="term" value="F:glycosyltransferase activity"/>
    <property type="evidence" value="ECO:0007669"/>
    <property type="project" value="UniProtKB-KW"/>
</dbReference>
<gene>
    <name evidence="7" type="ORF">CTDIVETGP_2096</name>
</gene>
<dbReference type="Pfam" id="PF06165">
    <property type="entry name" value="GH94_b-supersand"/>
    <property type="match status" value="2"/>
</dbReference>
<keyword evidence="1 7" id="KW-0328">Glycosyltransferase</keyword>
<feature type="transmembrane region" description="Helical" evidence="3">
    <location>
        <begin position="5"/>
        <end position="22"/>
    </location>
</feature>
<evidence type="ECO:0000256" key="3">
    <source>
        <dbReference type="SAM" id="Phobius"/>
    </source>
</evidence>
<accession>W6N6K3</accession>
<dbReference type="GO" id="GO:0030246">
    <property type="term" value="F:carbohydrate binding"/>
    <property type="evidence" value="ECO:0007669"/>
    <property type="project" value="InterPro"/>
</dbReference>
<feature type="transmembrane region" description="Helical" evidence="3">
    <location>
        <begin position="891"/>
        <end position="911"/>
    </location>
</feature>
<feature type="transmembrane region" description="Helical" evidence="3">
    <location>
        <begin position="462"/>
        <end position="484"/>
    </location>
</feature>
<feature type="transmembrane region" description="Helical" evidence="3">
    <location>
        <begin position="827"/>
        <end position="843"/>
    </location>
</feature>